<reference evidence="8" key="1">
    <citation type="submission" date="2021-02" db="EMBL/GenBank/DDBJ databases">
        <authorList>
            <person name="Nowell W R."/>
        </authorList>
    </citation>
    <scope>NUCLEOTIDE SEQUENCE</scope>
</reference>
<dbReference type="GO" id="GO:0032281">
    <property type="term" value="C:AMPA glutamate receptor complex"/>
    <property type="evidence" value="ECO:0007669"/>
    <property type="project" value="TreeGrafter"/>
</dbReference>
<dbReference type="InterPro" id="IPR004031">
    <property type="entry name" value="PMP22/EMP/MP20/Claudin"/>
</dbReference>
<evidence type="ECO:0000256" key="2">
    <source>
        <dbReference type="ARBA" id="ARBA00007111"/>
    </source>
</evidence>
<dbReference type="PANTHER" id="PTHR12107">
    <property type="entry name" value="VOLTAGE-DEPENDENT CALCIUM CHANNEL GAMMA SUBUNIT"/>
    <property type="match status" value="1"/>
</dbReference>
<accession>A0A816ZKI4</accession>
<dbReference type="GO" id="GO:0099590">
    <property type="term" value="P:neurotransmitter receptor internalization"/>
    <property type="evidence" value="ECO:0007669"/>
    <property type="project" value="TreeGrafter"/>
</dbReference>
<comment type="caution">
    <text evidence="8">The sequence shown here is derived from an EMBL/GenBank/DDBJ whole genome shotgun (WGS) entry which is preliminary data.</text>
</comment>
<feature type="compositionally biased region" description="Basic residues" evidence="6">
    <location>
        <begin position="413"/>
        <end position="425"/>
    </location>
</feature>
<dbReference type="InterPro" id="IPR017974">
    <property type="entry name" value="Claudin_CS"/>
</dbReference>
<comment type="similarity">
    <text evidence="2">Belongs to the PMP-22/EMP/MP20 family. CACNG subfamily.</text>
</comment>
<feature type="region of interest" description="Disordered" evidence="6">
    <location>
        <begin position="383"/>
        <end position="425"/>
    </location>
</feature>
<keyword evidence="11" id="KW-1185">Reference proteome</keyword>
<dbReference type="GO" id="GO:0016247">
    <property type="term" value="F:channel regulator activity"/>
    <property type="evidence" value="ECO:0007669"/>
    <property type="project" value="TreeGrafter"/>
</dbReference>
<dbReference type="GO" id="GO:0019226">
    <property type="term" value="P:transmission of nerve impulse"/>
    <property type="evidence" value="ECO:0007669"/>
    <property type="project" value="TreeGrafter"/>
</dbReference>
<evidence type="ECO:0000256" key="5">
    <source>
        <dbReference type="ARBA" id="ARBA00023136"/>
    </source>
</evidence>
<evidence type="ECO:0000256" key="7">
    <source>
        <dbReference type="SAM" id="Phobius"/>
    </source>
</evidence>
<dbReference type="Gene3D" id="1.20.140.150">
    <property type="match status" value="1"/>
</dbReference>
<dbReference type="EMBL" id="CAJNRE010019821">
    <property type="protein sequence ID" value="CAF2212087.1"/>
    <property type="molecule type" value="Genomic_DNA"/>
</dbReference>
<evidence type="ECO:0000256" key="6">
    <source>
        <dbReference type="SAM" id="MobiDB-lite"/>
    </source>
</evidence>
<evidence type="ECO:0000313" key="8">
    <source>
        <dbReference type="EMBL" id="CAF2212087.1"/>
    </source>
</evidence>
<evidence type="ECO:0000313" key="9">
    <source>
        <dbReference type="EMBL" id="CAF4049197.1"/>
    </source>
</evidence>
<feature type="transmembrane region" description="Helical" evidence="7">
    <location>
        <begin position="12"/>
        <end position="35"/>
    </location>
</feature>
<keyword evidence="4 7" id="KW-1133">Transmembrane helix</keyword>
<feature type="compositionally biased region" description="Low complexity" evidence="6">
    <location>
        <begin position="279"/>
        <end position="298"/>
    </location>
</feature>
<dbReference type="Proteomes" id="UP000663824">
    <property type="component" value="Unassembled WGS sequence"/>
</dbReference>
<keyword evidence="5 7" id="KW-0472">Membrane</keyword>
<feature type="transmembrane region" description="Helical" evidence="7">
    <location>
        <begin position="103"/>
        <end position="123"/>
    </location>
</feature>
<feature type="region of interest" description="Disordered" evidence="6">
    <location>
        <begin position="279"/>
        <end position="325"/>
    </location>
</feature>
<name>A0A816ZKI4_9BILA</name>
<dbReference type="Proteomes" id="UP000663866">
    <property type="component" value="Unassembled WGS sequence"/>
</dbReference>
<dbReference type="GO" id="GO:0098839">
    <property type="term" value="C:postsynaptic density membrane"/>
    <property type="evidence" value="ECO:0007669"/>
    <property type="project" value="TreeGrafter"/>
</dbReference>
<evidence type="ECO:0000256" key="3">
    <source>
        <dbReference type="ARBA" id="ARBA00022692"/>
    </source>
</evidence>
<feature type="compositionally biased region" description="Basic and acidic residues" evidence="6">
    <location>
        <begin position="389"/>
        <end position="411"/>
    </location>
</feature>
<feature type="transmembrane region" description="Helical" evidence="7">
    <location>
        <begin position="135"/>
        <end position="158"/>
    </location>
</feature>
<gene>
    <name evidence="8" type="ORF">MBJ925_LOCUS35935</name>
    <name evidence="9" type="ORF">OVN521_LOCUS17882</name>
</gene>
<keyword evidence="3 7" id="KW-0812">Transmembrane</keyword>
<organism evidence="8 10">
    <name type="scientific">Rotaria magnacalcarata</name>
    <dbReference type="NCBI Taxonomy" id="392030"/>
    <lineage>
        <taxon>Eukaryota</taxon>
        <taxon>Metazoa</taxon>
        <taxon>Spiralia</taxon>
        <taxon>Gnathifera</taxon>
        <taxon>Rotifera</taxon>
        <taxon>Eurotatoria</taxon>
        <taxon>Bdelloidea</taxon>
        <taxon>Philodinida</taxon>
        <taxon>Philodinidae</taxon>
        <taxon>Rotaria</taxon>
    </lineage>
</organism>
<comment type="subcellular location">
    <subcellularLocation>
        <location evidence="1">Membrane</location>
        <topology evidence="1">Multi-pass membrane protein</topology>
    </subcellularLocation>
</comment>
<evidence type="ECO:0000256" key="1">
    <source>
        <dbReference type="ARBA" id="ARBA00004141"/>
    </source>
</evidence>
<dbReference type="PRINTS" id="PR01792">
    <property type="entry name" value="VDCCGAMMA"/>
</dbReference>
<dbReference type="PANTHER" id="PTHR12107:SF0">
    <property type="entry name" value="STARGAZIN (MAMMALIAN CALCIUM CHANNEL) HOMOLOG"/>
    <property type="match status" value="1"/>
</dbReference>
<proteinExistence type="inferred from homology"/>
<feature type="transmembrane region" description="Helical" evidence="7">
    <location>
        <begin position="178"/>
        <end position="205"/>
    </location>
</feature>
<dbReference type="GO" id="GO:0005245">
    <property type="term" value="F:voltage-gated calcium channel activity"/>
    <property type="evidence" value="ECO:0007669"/>
    <property type="project" value="TreeGrafter"/>
</dbReference>
<dbReference type="InterPro" id="IPR051072">
    <property type="entry name" value="CACNG_subunit"/>
</dbReference>
<dbReference type="GO" id="GO:0098943">
    <property type="term" value="P:neurotransmitter receptor transport, postsynaptic endosome to lysosome"/>
    <property type="evidence" value="ECO:0007669"/>
    <property type="project" value="TreeGrafter"/>
</dbReference>
<evidence type="ECO:0000313" key="10">
    <source>
        <dbReference type="Proteomes" id="UP000663824"/>
    </source>
</evidence>
<evidence type="ECO:0000256" key="4">
    <source>
        <dbReference type="ARBA" id="ARBA00022989"/>
    </source>
</evidence>
<evidence type="ECO:0008006" key="12">
    <source>
        <dbReference type="Google" id="ProtNLM"/>
    </source>
</evidence>
<dbReference type="GO" id="GO:0051968">
    <property type="term" value="P:positive regulation of synaptic transmission, glutamatergic"/>
    <property type="evidence" value="ECO:0007669"/>
    <property type="project" value="TreeGrafter"/>
</dbReference>
<dbReference type="PROSITE" id="PS01346">
    <property type="entry name" value="CLAUDIN"/>
    <property type="match status" value="1"/>
</dbReference>
<dbReference type="GO" id="GO:0098970">
    <property type="term" value="P:postsynaptic neurotransmitter receptor diffusion trapping"/>
    <property type="evidence" value="ECO:0007669"/>
    <property type="project" value="TreeGrafter"/>
</dbReference>
<dbReference type="InterPro" id="IPR008368">
    <property type="entry name" value="VDCC_gsu"/>
</dbReference>
<dbReference type="AlphaFoldDB" id="A0A816ZKI4"/>
<dbReference type="Pfam" id="PF00822">
    <property type="entry name" value="PMP22_Claudin"/>
    <property type="match status" value="1"/>
</dbReference>
<sequence length="425" mass="48414">MGNLHHKALMISASVSAYTAPALMTVCLLTDYWIYGKQTRLAQTPIIKAGDLRILNFTHHRIGLWRECMREAIDIPYTCEIVKYSKTEAKLEKGFKAVAYRSAPSMACFTAASALLIVAIFLFTRGLCKRRRKAVFFISGLLFSISGLLTMVGVTLYVSITTEESVKIDQDFPVMKCFYGFSFLCAVLSFVLQELTGVLTVYWFIYRFRALVRKQEKLRERTRQLMGNCLSMTTALPLNLVASSQMNDNSKSISNRSNQNHVRYQNASNDITNPILYKQQSTQQQQQQQQQQLQQQQQPRRRLPFDTSYSPPPIQRIDKAPYPSYSPVRSPTLTYGDYCRVLIRAEDMDLLAQMVKSKSQAQLLANSRPATPAPTINTKISVNSHVSRHNNDNTTRHNNDNTTRHNNDNATRRNTRKGVKRTTSV</sequence>
<evidence type="ECO:0000313" key="11">
    <source>
        <dbReference type="Proteomes" id="UP000663866"/>
    </source>
</evidence>
<protein>
    <recommendedName>
        <fullName evidence="12">Voltage-dependent calcium channel gamma-5 subunit</fullName>
    </recommendedName>
</protein>
<dbReference type="EMBL" id="CAJOBG010003169">
    <property type="protein sequence ID" value="CAF4049197.1"/>
    <property type="molecule type" value="Genomic_DNA"/>
</dbReference>